<gene>
    <name evidence="2" type="ORF">SLI_0955</name>
</gene>
<proteinExistence type="predicted"/>
<dbReference type="Pfam" id="PF19746">
    <property type="entry name" value="DUF6233"/>
    <property type="match status" value="1"/>
</dbReference>
<evidence type="ECO:0000256" key="1">
    <source>
        <dbReference type="SAM" id="MobiDB-lite"/>
    </source>
</evidence>
<sequence length="99" mass="10290">MTDRQLTPIEGVDLSGVPTRRLPGPLPRPAHGWVVRPAPGRRGPTVVHDATCRHAVGGGTELGTLEALDALMREGARACTDCDAAAVLVPALELGQGHV</sequence>
<feature type="region of interest" description="Disordered" evidence="1">
    <location>
        <begin position="1"/>
        <end position="44"/>
    </location>
</feature>
<name>A0A7U9DKK2_STRLI</name>
<dbReference type="InterPro" id="IPR046200">
    <property type="entry name" value="DUF6233"/>
</dbReference>
<protein>
    <submittedName>
        <fullName evidence="2">Uncharacterized protein</fullName>
    </submittedName>
</protein>
<evidence type="ECO:0000313" key="2">
    <source>
        <dbReference type="EMBL" id="EOY45672.1"/>
    </source>
</evidence>
<dbReference type="Proteomes" id="UP000014062">
    <property type="component" value="Chromosome"/>
</dbReference>
<reference evidence="3" key="1">
    <citation type="journal article" date="2013" name="Genome Biol. Evol.">
        <title>The genome sequence of Streptomyces lividans 66 reveals a novel tRNA-dependent peptide biosynthetic system within a metal-related genomic island.</title>
        <authorList>
            <person name="Cruz-Morales P."/>
            <person name="Vijgenboom E."/>
            <person name="Iruegas-Bocardo F."/>
            <person name="Girard G."/>
            <person name="Yanez-Guerra L.A."/>
            <person name="Ramos-Aboites H.E."/>
            <person name="Pernodet J.L."/>
            <person name="Anne J."/>
            <person name="van Wezel G.P."/>
            <person name="Barona-Gomez F."/>
        </authorList>
    </citation>
    <scope>NUCLEOTIDE SEQUENCE [LARGE SCALE GENOMIC DNA]</scope>
    <source>
        <strain evidence="3">1326</strain>
    </source>
</reference>
<evidence type="ECO:0000313" key="3">
    <source>
        <dbReference type="Proteomes" id="UP000014062"/>
    </source>
</evidence>
<accession>A0A7U9DKK2</accession>
<organism evidence="2 3">
    <name type="scientific">Streptomyces lividans 1326</name>
    <dbReference type="NCBI Taxonomy" id="1200984"/>
    <lineage>
        <taxon>Bacteria</taxon>
        <taxon>Bacillati</taxon>
        <taxon>Actinomycetota</taxon>
        <taxon>Actinomycetes</taxon>
        <taxon>Kitasatosporales</taxon>
        <taxon>Streptomycetaceae</taxon>
        <taxon>Streptomyces</taxon>
    </lineage>
</organism>
<dbReference type="AlphaFoldDB" id="A0A7U9DKK2"/>
<dbReference type="EMBL" id="CM001889">
    <property type="protein sequence ID" value="EOY45672.1"/>
    <property type="molecule type" value="Genomic_DNA"/>
</dbReference>